<dbReference type="Proteomes" id="UP001556367">
    <property type="component" value="Unassembled WGS sequence"/>
</dbReference>
<name>A0ABR3JPX7_9AGAR</name>
<reference evidence="2" key="1">
    <citation type="submission" date="2024-06" db="EMBL/GenBank/DDBJ databases">
        <title>Multi-omics analyses provide insights into the biosynthesis of the anticancer antibiotic pleurotin in Hohenbuehelia grisea.</title>
        <authorList>
            <person name="Weaver J.A."/>
            <person name="Alberti F."/>
        </authorList>
    </citation>
    <scope>NUCLEOTIDE SEQUENCE [LARGE SCALE GENOMIC DNA]</scope>
    <source>
        <strain evidence="2">T-177</strain>
    </source>
</reference>
<sequence>MCTRDRSHRVCVDLISLPTHIAHPSTRKCKSSCDVVLSIQAYPFDCSSARRIMHRARAALKSSHWFQPDFLTTTHIHPPSARVHKSWLSTSGWRPTSAITEANIDR</sequence>
<gene>
    <name evidence="1" type="ORF">HGRIS_001375</name>
</gene>
<dbReference type="EMBL" id="JASNQZ010000005">
    <property type="protein sequence ID" value="KAL0957591.1"/>
    <property type="molecule type" value="Genomic_DNA"/>
</dbReference>
<evidence type="ECO:0000313" key="2">
    <source>
        <dbReference type="Proteomes" id="UP001556367"/>
    </source>
</evidence>
<evidence type="ECO:0000313" key="1">
    <source>
        <dbReference type="EMBL" id="KAL0957591.1"/>
    </source>
</evidence>
<comment type="caution">
    <text evidence="1">The sequence shown here is derived from an EMBL/GenBank/DDBJ whole genome shotgun (WGS) entry which is preliminary data.</text>
</comment>
<organism evidence="1 2">
    <name type="scientific">Hohenbuehelia grisea</name>
    <dbReference type="NCBI Taxonomy" id="104357"/>
    <lineage>
        <taxon>Eukaryota</taxon>
        <taxon>Fungi</taxon>
        <taxon>Dikarya</taxon>
        <taxon>Basidiomycota</taxon>
        <taxon>Agaricomycotina</taxon>
        <taxon>Agaricomycetes</taxon>
        <taxon>Agaricomycetidae</taxon>
        <taxon>Agaricales</taxon>
        <taxon>Pleurotineae</taxon>
        <taxon>Pleurotaceae</taxon>
        <taxon>Hohenbuehelia</taxon>
    </lineage>
</organism>
<keyword evidence="2" id="KW-1185">Reference proteome</keyword>
<accession>A0ABR3JPX7</accession>
<proteinExistence type="predicted"/>
<protein>
    <submittedName>
        <fullName evidence="1">Uncharacterized protein</fullName>
    </submittedName>
</protein>